<dbReference type="InParanoid" id="A0A066WBP2"/>
<proteinExistence type="inferred from homology"/>
<dbReference type="PANTHER" id="PTHR10920:SF12">
    <property type="entry name" value="TRNA (CYTIDINE(32)_GUANOSINE(34)-2'-O)-METHYLTRANSFERASE-RELATED"/>
    <property type="match status" value="1"/>
</dbReference>
<evidence type="ECO:0000256" key="1">
    <source>
        <dbReference type="ARBA" id="ARBA00022490"/>
    </source>
</evidence>
<dbReference type="EMBL" id="JMSN01000026">
    <property type="protein sequence ID" value="KDN48200.1"/>
    <property type="molecule type" value="Genomic_DNA"/>
</dbReference>
<dbReference type="SUPFAM" id="SSF53335">
    <property type="entry name" value="S-adenosyl-L-methionine-dependent methyltransferases"/>
    <property type="match status" value="1"/>
</dbReference>
<evidence type="ECO:0000256" key="4">
    <source>
        <dbReference type="ARBA" id="ARBA00022679"/>
    </source>
</evidence>
<evidence type="ECO:0000256" key="3">
    <source>
        <dbReference type="ARBA" id="ARBA00022603"/>
    </source>
</evidence>
<evidence type="ECO:0000313" key="11">
    <source>
        <dbReference type="EMBL" id="KDN48200.1"/>
    </source>
</evidence>
<dbReference type="STRING" id="1037660.A0A066WBP2"/>
<dbReference type="InterPro" id="IPR002877">
    <property type="entry name" value="RNA_MeTrfase_FtsJ_dom"/>
</dbReference>
<dbReference type="GO" id="GO:0005737">
    <property type="term" value="C:cytoplasm"/>
    <property type="evidence" value="ECO:0007669"/>
    <property type="project" value="UniProtKB-SubCell"/>
</dbReference>
<feature type="binding site" evidence="8">
    <location>
        <position position="65"/>
    </location>
    <ligand>
        <name>S-adenosyl-L-methionine</name>
        <dbReference type="ChEBI" id="CHEBI:59789"/>
    </ligand>
</feature>
<dbReference type="GO" id="GO:0002181">
    <property type="term" value="P:cytoplasmic translation"/>
    <property type="evidence" value="ECO:0007669"/>
    <property type="project" value="UniProtKB-UniRule"/>
</dbReference>
<feature type="binding site" evidence="8">
    <location>
        <position position="83"/>
    </location>
    <ligand>
        <name>S-adenosyl-L-methionine</name>
        <dbReference type="ChEBI" id="CHEBI:59789"/>
    </ligand>
</feature>
<accession>A0A066WBP2</accession>
<feature type="domain" description="Ribosomal RNA methyltransferase FtsJ" evidence="10">
    <location>
        <begin position="21"/>
        <end position="226"/>
    </location>
</feature>
<dbReference type="Proteomes" id="UP000027361">
    <property type="component" value="Unassembled WGS sequence"/>
</dbReference>
<dbReference type="PIRSF" id="PIRSF005461">
    <property type="entry name" value="23S_rRNA_mtase"/>
    <property type="match status" value="1"/>
</dbReference>
<feature type="binding site" evidence="8">
    <location>
        <position position="99"/>
    </location>
    <ligand>
        <name>S-adenosyl-L-methionine</name>
        <dbReference type="ChEBI" id="CHEBI:59789"/>
    </ligand>
</feature>
<comment type="caution">
    <text evidence="11">The sequence shown here is derived from an EMBL/GenBank/DDBJ whole genome shotgun (WGS) entry which is preliminary data.</text>
</comment>
<dbReference type="InterPro" id="IPR028590">
    <property type="entry name" value="RNA_methyltr_E_TRM7"/>
</dbReference>
<sequence>MGASTTDKRDIYYRQSKTDGYRARSAYKLLHLDEIYSLFHCDSYAMDRSKAPTRVVDLCAAPGSWSQVLTQKLPPGSRIVAVDLQPMAPIPGVINILGDITRQETADAVVQALRSDKPSANDEEGLAQLIVCDGAPDVTGVHDLDEYLHAQLMLAATQITLRLLEVGGTFIAKIFTQRSKGNTSSMDESGNLLTLQFQQWFEHVDIVKPRSSRPTSVEHFLVCRNFRPPFDKGFDRKRTAALLDFGGLRNVPQDEVTSLPVEMQKILGMTACGDLSAWDAK</sequence>
<dbReference type="AlphaFoldDB" id="A0A066WBP2"/>
<protein>
    <recommendedName>
        <fullName evidence="8">Putative tRNA (cytidine(32)/guanosine(34)-2'-O)-methyltransferase</fullName>
        <ecNumber evidence="8">2.1.1.205</ecNumber>
    </recommendedName>
    <alternativeName>
        <fullName evidence="8">2'-O-ribose RNA methyltransferase TRM7 homolog</fullName>
    </alternativeName>
</protein>
<evidence type="ECO:0000256" key="8">
    <source>
        <dbReference type="HAMAP-Rule" id="MF_03162"/>
    </source>
</evidence>
<dbReference type="GO" id="GO:0006364">
    <property type="term" value="P:rRNA processing"/>
    <property type="evidence" value="ECO:0007669"/>
    <property type="project" value="UniProtKB-KW"/>
</dbReference>
<evidence type="ECO:0000259" key="10">
    <source>
        <dbReference type="Pfam" id="PF01728"/>
    </source>
</evidence>
<feature type="binding site" evidence="8">
    <location>
        <position position="133"/>
    </location>
    <ligand>
        <name>S-adenosyl-L-methionine</name>
        <dbReference type="ChEBI" id="CHEBI:59789"/>
    </ligand>
</feature>
<dbReference type="HAMAP" id="MF_03162">
    <property type="entry name" value="RNA_methyltr_E_TRM7"/>
    <property type="match status" value="1"/>
</dbReference>
<dbReference type="EC" id="2.1.1.205" evidence="8"/>
<keyword evidence="1 8" id="KW-0963">Cytoplasm</keyword>
<keyword evidence="4 8" id="KW-0808">Transferase</keyword>
<keyword evidence="5 8" id="KW-0949">S-adenosyl-L-methionine</keyword>
<dbReference type="GeneID" id="25266838"/>
<evidence type="ECO:0000256" key="6">
    <source>
        <dbReference type="ARBA" id="ARBA00022694"/>
    </source>
</evidence>
<dbReference type="HOGENOM" id="CLU_009422_1_2_1"/>
<keyword evidence="3 8" id="KW-0489">Methyltransferase</keyword>
<comment type="subcellular location">
    <subcellularLocation>
        <location evidence="8">Cytoplasm</location>
    </subcellularLocation>
</comment>
<gene>
    <name evidence="11" type="ORF">K437DRAFT_278092</name>
</gene>
<dbReference type="RefSeq" id="XP_013244048.1">
    <property type="nucleotide sequence ID" value="XM_013388594.1"/>
</dbReference>
<evidence type="ECO:0000256" key="7">
    <source>
        <dbReference type="ARBA" id="ARBA00048902"/>
    </source>
</evidence>
<dbReference type="Gene3D" id="3.40.50.150">
    <property type="entry name" value="Vaccinia Virus protein VP39"/>
    <property type="match status" value="1"/>
</dbReference>
<reference evidence="11 12" key="1">
    <citation type="submission" date="2014-05" db="EMBL/GenBank/DDBJ databases">
        <title>Draft genome sequence of a rare smut relative, Tilletiaria anomala UBC 951.</title>
        <authorList>
            <consortium name="DOE Joint Genome Institute"/>
            <person name="Toome M."/>
            <person name="Kuo A."/>
            <person name="Henrissat B."/>
            <person name="Lipzen A."/>
            <person name="Tritt A."/>
            <person name="Yoshinaga Y."/>
            <person name="Zane M."/>
            <person name="Barry K."/>
            <person name="Grigoriev I.V."/>
            <person name="Spatafora J.W."/>
            <person name="Aimea M.C."/>
        </authorList>
    </citation>
    <scope>NUCLEOTIDE SEQUENCE [LARGE SCALE GENOMIC DNA]</scope>
    <source>
        <strain evidence="11 12">UBC 951</strain>
    </source>
</reference>
<dbReference type="OrthoDB" id="289250at2759"/>
<comment type="catalytic activity">
    <reaction evidence="7 8">
        <text>cytidine(32)/guanosine(34) in tRNA + 2 S-adenosyl-L-methionine = 2'-O-methylcytidine(32)/2'-O-methylguanosine(34) in tRNA + 2 S-adenosyl-L-homocysteine + 2 H(+)</text>
        <dbReference type="Rhea" id="RHEA:42396"/>
        <dbReference type="Rhea" id="RHEA-COMP:10246"/>
        <dbReference type="Rhea" id="RHEA-COMP:10247"/>
        <dbReference type="ChEBI" id="CHEBI:15378"/>
        <dbReference type="ChEBI" id="CHEBI:57856"/>
        <dbReference type="ChEBI" id="CHEBI:59789"/>
        <dbReference type="ChEBI" id="CHEBI:74269"/>
        <dbReference type="ChEBI" id="CHEBI:74445"/>
        <dbReference type="ChEBI" id="CHEBI:74495"/>
        <dbReference type="ChEBI" id="CHEBI:82748"/>
        <dbReference type="EC" id="2.1.1.205"/>
    </reaction>
</comment>
<evidence type="ECO:0000256" key="5">
    <source>
        <dbReference type="ARBA" id="ARBA00022691"/>
    </source>
</evidence>
<comment type="similarity">
    <text evidence="8">Belongs to the class I-like SAM-binding methyltransferase superfamily. RNA methyltransferase RlmE family. TRM7 subfamily.</text>
</comment>
<dbReference type="FunCoup" id="A0A066WBP2">
    <property type="interactions" value="1014"/>
</dbReference>
<dbReference type="GO" id="GO:0002128">
    <property type="term" value="P:tRNA nucleoside ribose methylation"/>
    <property type="evidence" value="ECO:0007669"/>
    <property type="project" value="UniProtKB-UniRule"/>
</dbReference>
<dbReference type="PANTHER" id="PTHR10920">
    <property type="entry name" value="RIBOSOMAL RNA METHYLTRANSFERASE"/>
    <property type="match status" value="1"/>
</dbReference>
<dbReference type="InterPro" id="IPR029063">
    <property type="entry name" value="SAM-dependent_MTases_sf"/>
</dbReference>
<dbReference type="GO" id="GO:0106340">
    <property type="term" value="F:tRNA (guanosine(34)-2'-O)-methyltransferase activity"/>
    <property type="evidence" value="ECO:0007669"/>
    <property type="project" value="UniProtKB-ARBA"/>
</dbReference>
<keyword evidence="12" id="KW-1185">Reference proteome</keyword>
<name>A0A066WBP2_TILAU</name>
<keyword evidence="6 8" id="KW-0819">tRNA processing</keyword>
<dbReference type="HAMAP" id="MF_01547">
    <property type="entry name" value="RNA_methyltr_E"/>
    <property type="match status" value="1"/>
</dbReference>
<dbReference type="InterPro" id="IPR050082">
    <property type="entry name" value="RNA_methyltr_RlmE"/>
</dbReference>
<organism evidence="11 12">
    <name type="scientific">Tilletiaria anomala (strain ATCC 24038 / CBS 436.72 / UBC 951)</name>
    <dbReference type="NCBI Taxonomy" id="1037660"/>
    <lineage>
        <taxon>Eukaryota</taxon>
        <taxon>Fungi</taxon>
        <taxon>Dikarya</taxon>
        <taxon>Basidiomycota</taxon>
        <taxon>Ustilaginomycotina</taxon>
        <taxon>Exobasidiomycetes</taxon>
        <taxon>Georgefischeriales</taxon>
        <taxon>Tilletiariaceae</taxon>
        <taxon>Tilletiaria</taxon>
    </lineage>
</organism>
<evidence type="ECO:0000256" key="2">
    <source>
        <dbReference type="ARBA" id="ARBA00022552"/>
    </source>
</evidence>
<dbReference type="InterPro" id="IPR015507">
    <property type="entry name" value="rRNA-MeTfrase_E"/>
</dbReference>
<feature type="active site" description="Proton acceptor" evidence="8 9">
    <location>
        <position position="173"/>
    </location>
</feature>
<dbReference type="Pfam" id="PF01728">
    <property type="entry name" value="FtsJ"/>
    <property type="match status" value="1"/>
</dbReference>
<dbReference type="FunFam" id="3.40.50.150:FF:000220">
    <property type="entry name" value="CAMK protein kinase"/>
    <property type="match status" value="1"/>
</dbReference>
<dbReference type="OMA" id="FIVCLNF"/>
<keyword evidence="2" id="KW-0698">rRNA processing</keyword>
<evidence type="ECO:0000256" key="9">
    <source>
        <dbReference type="PIRSR" id="PIRSR005461-1"/>
    </source>
</evidence>
<feature type="binding site" evidence="8">
    <location>
        <position position="63"/>
    </location>
    <ligand>
        <name>S-adenosyl-L-methionine</name>
        <dbReference type="ChEBI" id="CHEBI:59789"/>
    </ligand>
</feature>
<evidence type="ECO:0000313" key="12">
    <source>
        <dbReference type="Proteomes" id="UP000027361"/>
    </source>
</evidence>
<comment type="function">
    <text evidence="8">Methylates the 2'-O-ribose of nucleotides at positions 32 and 34 of the tRNA anticodon loop of substrate tRNAs.</text>
</comment>